<dbReference type="EMBL" id="NFEZ01000004">
    <property type="protein sequence ID" value="PLT46430.1"/>
    <property type="molecule type" value="Genomic_DNA"/>
</dbReference>
<reference evidence="2 3" key="1">
    <citation type="submission" date="2017-05" db="EMBL/GenBank/DDBJ databases">
        <title>Functional genome analysis of Paenibacillus pasadenensis strain R16: insights on endophytic life style and antifungal activity.</title>
        <authorList>
            <person name="Passera A."/>
            <person name="Marcolungo L."/>
            <person name="Casati P."/>
            <person name="Brasca M."/>
            <person name="Quaglino F."/>
            <person name="Delledonne M."/>
        </authorList>
    </citation>
    <scope>NUCLEOTIDE SEQUENCE [LARGE SCALE GENOMIC DNA]</scope>
    <source>
        <strain evidence="2 3">R16</strain>
    </source>
</reference>
<sequence>MRGRSFPGLGRNRQKDLRKAGRHRRAGGTFRRSFIPYGVRGLWRRAGLARFGRRGPHRRGRFPDP</sequence>
<feature type="region of interest" description="Disordered" evidence="1">
    <location>
        <begin position="1"/>
        <end position="28"/>
    </location>
</feature>
<evidence type="ECO:0000313" key="3">
    <source>
        <dbReference type="Proteomes" id="UP000234789"/>
    </source>
</evidence>
<dbReference type="Proteomes" id="UP000234789">
    <property type="component" value="Unassembled WGS sequence"/>
</dbReference>
<proteinExistence type="predicted"/>
<name>A0A2N5N801_9BACL</name>
<evidence type="ECO:0000256" key="1">
    <source>
        <dbReference type="SAM" id="MobiDB-lite"/>
    </source>
</evidence>
<dbReference type="AlphaFoldDB" id="A0A2N5N801"/>
<comment type="caution">
    <text evidence="2">The sequence shown here is derived from an EMBL/GenBank/DDBJ whole genome shotgun (WGS) entry which is preliminary data.</text>
</comment>
<gene>
    <name evidence="2" type="ORF">B8V81_4861</name>
</gene>
<evidence type="ECO:0000313" key="2">
    <source>
        <dbReference type="EMBL" id="PLT46430.1"/>
    </source>
</evidence>
<accession>A0A2N5N801</accession>
<keyword evidence="3" id="KW-1185">Reference proteome</keyword>
<protein>
    <submittedName>
        <fullName evidence="2">Uncharacterized protein</fullName>
    </submittedName>
</protein>
<organism evidence="2 3">
    <name type="scientific">Paenibacillus pasadenensis</name>
    <dbReference type="NCBI Taxonomy" id="217090"/>
    <lineage>
        <taxon>Bacteria</taxon>
        <taxon>Bacillati</taxon>
        <taxon>Bacillota</taxon>
        <taxon>Bacilli</taxon>
        <taxon>Bacillales</taxon>
        <taxon>Paenibacillaceae</taxon>
        <taxon>Paenibacillus</taxon>
    </lineage>
</organism>